<accession>A0A7Y6Q4G3</accession>
<reference evidence="1 2" key="1">
    <citation type="submission" date="2020-06" db="EMBL/GenBank/DDBJ databases">
        <authorList>
            <person name="Grouzdev D.S."/>
        </authorList>
    </citation>
    <scope>NUCLEOTIDE SEQUENCE [LARGE SCALE GENOMIC DNA]</scope>
    <source>
        <strain evidence="1 2">HO-A22</strain>
    </source>
</reference>
<keyword evidence="2" id="KW-1185">Reference proteome</keyword>
<sequence>MTAPSAKADTRLETIRAALEPHGLFLRGTLNFASGDAGPLLADGRPAASVALIGNIGGSLWQPFVRWRKEALDRGGADPLDTWSKAVIGEIARTHGATAYFPSDRPWQPFQQWAMRAEGLKASTSGILIHPRYGLWHGYRGALAFDMALPADGERWAAHPCDSCVEKPCVSACPAGALEDLQFNVGRCRSHLRTEAGRNGCLKRGCLSRDACPIGRDYRYSPDQLHFHMAALEL</sequence>
<comment type="caution">
    <text evidence="1">The sequence shown here is derived from an EMBL/GenBank/DDBJ whole genome shotgun (WGS) entry which is preliminary data.</text>
</comment>
<protein>
    <submittedName>
        <fullName evidence="1">4Fe-4S dicluster domain-containing protein</fullName>
    </submittedName>
</protein>
<name>A0A7Y6Q4G3_9HYPH</name>
<dbReference type="RefSeq" id="WP_176352501.1">
    <property type="nucleotide sequence ID" value="NZ_JABWDU010000002.1"/>
</dbReference>
<evidence type="ECO:0000313" key="2">
    <source>
        <dbReference type="Proteomes" id="UP000520198"/>
    </source>
</evidence>
<organism evidence="1 2">
    <name type="scientific">Ensifer oleiphilus</name>
    <dbReference type="NCBI Taxonomy" id="2742698"/>
    <lineage>
        <taxon>Bacteria</taxon>
        <taxon>Pseudomonadati</taxon>
        <taxon>Pseudomonadota</taxon>
        <taxon>Alphaproteobacteria</taxon>
        <taxon>Hyphomicrobiales</taxon>
        <taxon>Rhizobiaceae</taxon>
        <taxon>Sinorhizobium/Ensifer group</taxon>
        <taxon>Ensifer</taxon>
    </lineage>
</organism>
<evidence type="ECO:0000313" key="1">
    <source>
        <dbReference type="EMBL" id="NVD38884.1"/>
    </source>
</evidence>
<gene>
    <name evidence="1" type="ORF">HT585_08460</name>
</gene>
<proteinExistence type="predicted"/>
<dbReference type="AlphaFoldDB" id="A0A7Y6Q4G3"/>
<dbReference type="Proteomes" id="UP000520198">
    <property type="component" value="Unassembled WGS sequence"/>
</dbReference>
<dbReference type="EMBL" id="JABWDU010000002">
    <property type="protein sequence ID" value="NVD38884.1"/>
    <property type="molecule type" value="Genomic_DNA"/>
</dbReference>